<organism evidence="4 5">
    <name type="scientific">Helianthus annuus</name>
    <name type="common">Common sunflower</name>
    <dbReference type="NCBI Taxonomy" id="4232"/>
    <lineage>
        <taxon>Eukaryota</taxon>
        <taxon>Viridiplantae</taxon>
        <taxon>Streptophyta</taxon>
        <taxon>Embryophyta</taxon>
        <taxon>Tracheophyta</taxon>
        <taxon>Spermatophyta</taxon>
        <taxon>Magnoliopsida</taxon>
        <taxon>eudicotyledons</taxon>
        <taxon>Gunneridae</taxon>
        <taxon>Pentapetalae</taxon>
        <taxon>asterids</taxon>
        <taxon>campanulids</taxon>
        <taxon>Asterales</taxon>
        <taxon>Asteraceae</taxon>
        <taxon>Asteroideae</taxon>
        <taxon>Heliantheae alliance</taxon>
        <taxon>Heliantheae</taxon>
        <taxon>Helianthus</taxon>
    </lineage>
</organism>
<dbReference type="GO" id="GO:0009055">
    <property type="term" value="F:electron transfer activity"/>
    <property type="evidence" value="ECO:0007669"/>
    <property type="project" value="InterPro"/>
</dbReference>
<proteinExistence type="predicted"/>
<dbReference type="PANTHER" id="PTHR33021:SF9">
    <property type="entry name" value="PUTATIVE, EXPRESSED-RELATED"/>
    <property type="match status" value="1"/>
</dbReference>
<dbReference type="InParanoid" id="A0A251TMU3"/>
<sequence>MAEGKGGTVVVIMVICLLVMALQCDAYPVCSSYVVGGKTGWNKNFNNGWLANVALQPCDKFVFNYPKGKHNVAVVNKTGFDGCKTTPSDKVYTSGKDEIALKDGANYFICSIPGQCPPMKIKVDFT</sequence>
<dbReference type="EMBL" id="MNCJ02000317">
    <property type="protein sequence ID" value="KAF5817534.1"/>
    <property type="molecule type" value="Genomic_DNA"/>
</dbReference>
<reference evidence="3" key="3">
    <citation type="submission" date="2020-06" db="EMBL/GenBank/DDBJ databases">
        <title>Helianthus annuus Genome sequencing and assembly Release 2.</title>
        <authorList>
            <person name="Gouzy J."/>
            <person name="Langlade N."/>
            <person name="Munos S."/>
        </authorList>
    </citation>
    <scope>NUCLEOTIDE SEQUENCE</scope>
    <source>
        <tissue evidence="3">Leaves</tissue>
    </source>
</reference>
<dbReference type="SUPFAM" id="SSF49503">
    <property type="entry name" value="Cupredoxins"/>
    <property type="match status" value="1"/>
</dbReference>
<dbReference type="Pfam" id="PF02298">
    <property type="entry name" value="Cu_bind_like"/>
    <property type="match status" value="1"/>
</dbReference>
<evidence type="ECO:0000313" key="4">
    <source>
        <dbReference type="EMBL" id="OTG12445.1"/>
    </source>
</evidence>
<protein>
    <submittedName>
        <fullName evidence="3">Phytocyanin domain, cupredoxin</fullName>
    </submittedName>
    <submittedName>
        <fullName evidence="4">Putative cupredoxin</fullName>
    </submittedName>
</protein>
<dbReference type="Proteomes" id="UP000215914">
    <property type="component" value="Chromosome 10"/>
</dbReference>
<dbReference type="Gramene" id="mRNA:HanXRQr2_Chr02g0054161">
    <property type="protein sequence ID" value="mRNA:HanXRQr2_Chr02g0054161"/>
    <property type="gene ID" value="HanXRQr2_Chr02g0054161"/>
</dbReference>
<dbReference type="EMBL" id="CM007899">
    <property type="protein sequence ID" value="OTG12445.1"/>
    <property type="molecule type" value="Genomic_DNA"/>
</dbReference>
<dbReference type="AlphaFoldDB" id="A0A251TMU3"/>
<evidence type="ECO:0000313" key="3">
    <source>
        <dbReference type="EMBL" id="KAF5817534.1"/>
    </source>
</evidence>
<dbReference type="OrthoDB" id="2011645at2759"/>
<gene>
    <name evidence="4" type="ORF">HannXRQ_Chr10g0309721</name>
    <name evidence="3" type="ORF">HanXRQr2_Chr02g0054161</name>
</gene>
<reference evidence="4" key="2">
    <citation type="submission" date="2017-02" db="EMBL/GenBank/DDBJ databases">
        <title>Sunflower complete genome.</title>
        <authorList>
            <person name="Langlade N."/>
            <person name="Munos S."/>
        </authorList>
    </citation>
    <scope>NUCLEOTIDE SEQUENCE [LARGE SCALE GENOMIC DNA]</scope>
    <source>
        <tissue evidence="4">Leaves</tissue>
    </source>
</reference>
<dbReference type="Gene3D" id="2.60.40.420">
    <property type="entry name" value="Cupredoxins - blue copper proteins"/>
    <property type="match status" value="1"/>
</dbReference>
<reference evidence="3 5" key="1">
    <citation type="journal article" date="2017" name="Nature">
        <title>The sunflower genome provides insights into oil metabolism, flowering and Asterid evolution.</title>
        <authorList>
            <person name="Badouin H."/>
            <person name="Gouzy J."/>
            <person name="Grassa C.J."/>
            <person name="Murat F."/>
            <person name="Staton S.E."/>
            <person name="Cottret L."/>
            <person name="Lelandais-Briere C."/>
            <person name="Owens G.L."/>
            <person name="Carrere S."/>
            <person name="Mayjonade B."/>
            <person name="Legrand L."/>
            <person name="Gill N."/>
            <person name="Kane N.C."/>
            <person name="Bowers J.E."/>
            <person name="Hubner S."/>
            <person name="Bellec A."/>
            <person name="Berard A."/>
            <person name="Berges H."/>
            <person name="Blanchet N."/>
            <person name="Boniface M.C."/>
            <person name="Brunel D."/>
            <person name="Catrice O."/>
            <person name="Chaidir N."/>
            <person name="Claudel C."/>
            <person name="Donnadieu C."/>
            <person name="Faraut T."/>
            <person name="Fievet G."/>
            <person name="Helmstetter N."/>
            <person name="King M."/>
            <person name="Knapp S.J."/>
            <person name="Lai Z."/>
            <person name="Le Paslier M.C."/>
            <person name="Lippi Y."/>
            <person name="Lorenzon L."/>
            <person name="Mandel J.R."/>
            <person name="Marage G."/>
            <person name="Marchand G."/>
            <person name="Marquand E."/>
            <person name="Bret-Mestries E."/>
            <person name="Morien E."/>
            <person name="Nambeesan S."/>
            <person name="Nguyen T."/>
            <person name="Pegot-Espagnet P."/>
            <person name="Pouilly N."/>
            <person name="Raftis F."/>
            <person name="Sallet E."/>
            <person name="Schiex T."/>
            <person name="Thomas J."/>
            <person name="Vandecasteele C."/>
            <person name="Vares D."/>
            <person name="Vear F."/>
            <person name="Vautrin S."/>
            <person name="Crespi M."/>
            <person name="Mangin B."/>
            <person name="Burke J.M."/>
            <person name="Salse J."/>
            <person name="Munos S."/>
            <person name="Vincourt P."/>
            <person name="Rieseberg L.H."/>
            <person name="Langlade N.B."/>
        </authorList>
    </citation>
    <scope>NUCLEOTIDE SEQUENCE [LARGE SCALE GENOMIC DNA]</scope>
    <source>
        <strain evidence="5">cv. SF193</strain>
        <tissue evidence="3">Leaves</tissue>
    </source>
</reference>
<dbReference type="PROSITE" id="PS51485">
    <property type="entry name" value="PHYTOCYANIN"/>
    <property type="match status" value="1"/>
</dbReference>
<evidence type="ECO:0000313" key="5">
    <source>
        <dbReference type="Proteomes" id="UP000215914"/>
    </source>
</evidence>
<feature type="chain" id="PRO_5012445395" evidence="1">
    <location>
        <begin position="27"/>
        <end position="126"/>
    </location>
</feature>
<name>A0A251TMU3_HELAN</name>
<evidence type="ECO:0000259" key="2">
    <source>
        <dbReference type="PROSITE" id="PS51485"/>
    </source>
</evidence>
<dbReference type="InterPro" id="IPR039391">
    <property type="entry name" value="Phytocyanin-like"/>
</dbReference>
<dbReference type="InterPro" id="IPR003245">
    <property type="entry name" value="Phytocyanin_dom"/>
</dbReference>
<feature type="domain" description="Phytocyanin" evidence="2">
    <location>
        <begin position="31"/>
        <end position="126"/>
    </location>
</feature>
<evidence type="ECO:0000256" key="1">
    <source>
        <dbReference type="SAM" id="SignalP"/>
    </source>
</evidence>
<dbReference type="GO" id="GO:0005886">
    <property type="term" value="C:plasma membrane"/>
    <property type="evidence" value="ECO:0000318"/>
    <property type="project" value="GO_Central"/>
</dbReference>
<dbReference type="InterPro" id="IPR008972">
    <property type="entry name" value="Cupredoxin"/>
</dbReference>
<accession>A0A251TMU3</accession>
<dbReference type="OMA" id="QCDAYPV"/>
<keyword evidence="1" id="KW-0732">Signal</keyword>
<feature type="signal peptide" evidence="1">
    <location>
        <begin position="1"/>
        <end position="26"/>
    </location>
</feature>
<keyword evidence="5" id="KW-1185">Reference proteome</keyword>
<dbReference type="PANTHER" id="PTHR33021">
    <property type="entry name" value="BLUE COPPER PROTEIN"/>
    <property type="match status" value="1"/>
</dbReference>